<dbReference type="SMR" id="A0A9E2NSL6"/>
<dbReference type="AlphaFoldDB" id="A0A9E2NSL6"/>
<evidence type="ECO:0000313" key="7">
    <source>
        <dbReference type="EMBL" id="MBU3827075.1"/>
    </source>
</evidence>
<evidence type="ECO:0000313" key="8">
    <source>
        <dbReference type="Proteomes" id="UP000824150"/>
    </source>
</evidence>
<keyword evidence="3" id="KW-0238">DNA-binding</keyword>
<evidence type="ECO:0000259" key="5">
    <source>
        <dbReference type="Pfam" id="PF01385"/>
    </source>
</evidence>
<organism evidence="7 8">
    <name type="scientific">Candidatus Anaerobiospirillum merdipullorum</name>
    <dbReference type="NCBI Taxonomy" id="2838450"/>
    <lineage>
        <taxon>Bacteria</taxon>
        <taxon>Pseudomonadati</taxon>
        <taxon>Pseudomonadota</taxon>
        <taxon>Gammaproteobacteria</taxon>
        <taxon>Aeromonadales</taxon>
        <taxon>Succinivibrionaceae</taxon>
        <taxon>Anaerobiospirillum</taxon>
    </lineage>
</organism>
<dbReference type="GO" id="GO:0032196">
    <property type="term" value="P:transposition"/>
    <property type="evidence" value="ECO:0007669"/>
    <property type="project" value="UniProtKB-KW"/>
</dbReference>
<dbReference type="NCBIfam" id="NF040570">
    <property type="entry name" value="guided_TnpB"/>
    <property type="match status" value="1"/>
</dbReference>
<accession>A0A9E2NSL6</accession>
<protein>
    <submittedName>
        <fullName evidence="7">Transposase</fullName>
    </submittedName>
</protein>
<dbReference type="InterPro" id="IPR001959">
    <property type="entry name" value="Transposase"/>
</dbReference>
<comment type="caution">
    <text evidence="7">The sequence shown here is derived from an EMBL/GenBank/DDBJ whole genome shotgun (WGS) entry which is preliminary data.</text>
</comment>
<sequence length="341" mass="39280">MELLSAYSFINNVLKTKYPWLKGTVDKYYFSHIADYIHDAYIAFLCGRSGRPRFKSKTRPIRSVTTNNSSGSSFKLDEENGTLALPYLRGEHKLKIFYHRKIQGRIVGAKIIRHACGDYYVSLYCECDRSPLPKTGRAVGLDAGFKTLISCSNGKEYPPLKALRKYERKLSRLQRSMTRKYKMAKIKAPDQEYKKSKNFLKIKAQYARLHERVRCMRSDYAHKISTELIRSYDTIVSEDLCLAGMKKSRRFSKSVSDAGICHLYRMLAYKGDWYGRTYIKVGRFFPSSQTCPQCGYQNHDLKDLKIRIWTCPQCAAVNARDISAAKSILKEGLRMLEEAAP</sequence>
<evidence type="ECO:0000256" key="4">
    <source>
        <dbReference type="ARBA" id="ARBA00023172"/>
    </source>
</evidence>
<dbReference type="EMBL" id="JAHLFG010000066">
    <property type="protein sequence ID" value="MBU3827075.1"/>
    <property type="molecule type" value="Genomic_DNA"/>
</dbReference>
<dbReference type="InterPro" id="IPR010095">
    <property type="entry name" value="Cas12f1-like_TNB"/>
</dbReference>
<comment type="similarity">
    <text evidence="1">In the C-terminal section; belongs to the transposase 35 family.</text>
</comment>
<feature type="domain" description="Cas12f1-like TNB" evidence="6">
    <location>
        <begin position="263"/>
        <end position="328"/>
    </location>
</feature>
<feature type="domain" description="Probable transposase IS891/IS1136/IS1341" evidence="5">
    <location>
        <begin position="127"/>
        <end position="248"/>
    </location>
</feature>
<dbReference type="Pfam" id="PF01385">
    <property type="entry name" value="OrfB_IS605"/>
    <property type="match status" value="1"/>
</dbReference>
<keyword evidence="2" id="KW-0815">Transposition</keyword>
<proteinExistence type="inferred from homology"/>
<dbReference type="Proteomes" id="UP000824150">
    <property type="component" value="Unassembled WGS sequence"/>
</dbReference>
<evidence type="ECO:0000256" key="3">
    <source>
        <dbReference type="ARBA" id="ARBA00023125"/>
    </source>
</evidence>
<reference evidence="7" key="1">
    <citation type="journal article" date="2021" name="PeerJ">
        <title>Extensive microbial diversity within the chicken gut microbiome revealed by metagenomics and culture.</title>
        <authorList>
            <person name="Gilroy R."/>
            <person name="Ravi A."/>
            <person name="Getino M."/>
            <person name="Pursley I."/>
            <person name="Horton D.L."/>
            <person name="Alikhan N.F."/>
            <person name="Baker D."/>
            <person name="Gharbi K."/>
            <person name="Hall N."/>
            <person name="Watson M."/>
            <person name="Adriaenssens E.M."/>
            <person name="Foster-Nyarko E."/>
            <person name="Jarju S."/>
            <person name="Secka A."/>
            <person name="Antonio M."/>
            <person name="Oren A."/>
            <person name="Chaudhuri R.R."/>
            <person name="La Ragione R."/>
            <person name="Hildebrand F."/>
            <person name="Pallen M.J."/>
        </authorList>
    </citation>
    <scope>NUCLEOTIDE SEQUENCE</scope>
    <source>
        <strain evidence="7">687</strain>
    </source>
</reference>
<gene>
    <name evidence="7" type="ORF">IAA31_06255</name>
</gene>
<keyword evidence="4" id="KW-0233">DNA recombination</keyword>
<evidence type="ECO:0000256" key="2">
    <source>
        <dbReference type="ARBA" id="ARBA00022578"/>
    </source>
</evidence>
<dbReference type="GO" id="GO:0003677">
    <property type="term" value="F:DNA binding"/>
    <property type="evidence" value="ECO:0007669"/>
    <property type="project" value="UniProtKB-KW"/>
</dbReference>
<dbReference type="GO" id="GO:0006310">
    <property type="term" value="P:DNA recombination"/>
    <property type="evidence" value="ECO:0007669"/>
    <property type="project" value="UniProtKB-KW"/>
</dbReference>
<reference evidence="7" key="2">
    <citation type="submission" date="2021-04" db="EMBL/GenBank/DDBJ databases">
        <authorList>
            <person name="Gilroy R."/>
        </authorList>
    </citation>
    <scope>NUCLEOTIDE SEQUENCE</scope>
    <source>
        <strain evidence="7">687</strain>
    </source>
</reference>
<dbReference type="Pfam" id="PF07282">
    <property type="entry name" value="Cas12f1-like_TNB"/>
    <property type="match status" value="1"/>
</dbReference>
<name>A0A9E2NSL6_9GAMM</name>
<evidence type="ECO:0000259" key="6">
    <source>
        <dbReference type="Pfam" id="PF07282"/>
    </source>
</evidence>
<evidence type="ECO:0000256" key="1">
    <source>
        <dbReference type="ARBA" id="ARBA00008761"/>
    </source>
</evidence>